<dbReference type="Proteomes" id="UP000283509">
    <property type="component" value="Unassembled WGS sequence"/>
</dbReference>
<dbReference type="InterPro" id="IPR016186">
    <property type="entry name" value="C-type_lectin-like/link_sf"/>
</dbReference>
<dbReference type="PANTHER" id="PTHR22803">
    <property type="entry name" value="MANNOSE, PHOSPHOLIPASE, LECTIN RECEPTOR RELATED"/>
    <property type="match status" value="1"/>
</dbReference>
<accession>A0A3R7LT90</accession>
<dbReference type="SMART" id="SM00034">
    <property type="entry name" value="CLECT"/>
    <property type="match status" value="1"/>
</dbReference>
<dbReference type="Gene3D" id="3.10.100.10">
    <property type="entry name" value="Mannose-Binding Protein A, subunit A"/>
    <property type="match status" value="1"/>
</dbReference>
<feature type="domain" description="C-type lectin" evidence="1">
    <location>
        <begin position="43"/>
        <end position="158"/>
    </location>
</feature>
<keyword evidence="2" id="KW-0675">Receptor</keyword>
<evidence type="ECO:0000259" key="1">
    <source>
        <dbReference type="PROSITE" id="PS50041"/>
    </source>
</evidence>
<proteinExistence type="predicted"/>
<protein>
    <submittedName>
        <fullName evidence="2">Mannose receptor</fullName>
    </submittedName>
</protein>
<dbReference type="OrthoDB" id="6346021at2759"/>
<reference evidence="2 3" key="1">
    <citation type="submission" date="2018-04" db="EMBL/GenBank/DDBJ databases">
        <authorList>
            <person name="Zhang X."/>
            <person name="Yuan J."/>
            <person name="Li F."/>
            <person name="Xiang J."/>
        </authorList>
    </citation>
    <scope>NUCLEOTIDE SEQUENCE [LARGE SCALE GENOMIC DNA]</scope>
    <source>
        <tissue evidence="2">Muscle</tissue>
    </source>
</reference>
<dbReference type="SUPFAM" id="SSF56436">
    <property type="entry name" value="C-type lectin-like"/>
    <property type="match status" value="1"/>
</dbReference>
<dbReference type="EMBL" id="QCYY01003380">
    <property type="protein sequence ID" value="ROT63782.1"/>
    <property type="molecule type" value="Genomic_DNA"/>
</dbReference>
<dbReference type="InterPro" id="IPR050111">
    <property type="entry name" value="C-type_lectin/snaclec_domain"/>
</dbReference>
<sequence>MNPVTREPSGYLAREKTVSRCDRNSSISGTTLTVMTSSGWEINELSCYLVVEDVASWTDAKGNCTDLGGVLASITSEDEQAFVSGLLNSSAWIGLSDQKIEGKYIWEDGSPYNYRSWKEGEPNNYYYYITLGVGEDCVEMKKDYDFRWNDELCPAERA</sequence>
<name>A0A3R7LT90_PENVA</name>
<gene>
    <name evidence="2" type="ORF">C7M84_018316</name>
</gene>
<dbReference type="Pfam" id="PF00059">
    <property type="entry name" value="Lectin_C"/>
    <property type="match status" value="1"/>
</dbReference>
<dbReference type="InterPro" id="IPR016187">
    <property type="entry name" value="CTDL_fold"/>
</dbReference>
<comment type="caution">
    <text evidence="2">The sequence shown here is derived from an EMBL/GenBank/DDBJ whole genome shotgun (WGS) entry which is preliminary data.</text>
</comment>
<evidence type="ECO:0000313" key="3">
    <source>
        <dbReference type="Proteomes" id="UP000283509"/>
    </source>
</evidence>
<dbReference type="InterPro" id="IPR001304">
    <property type="entry name" value="C-type_lectin-like"/>
</dbReference>
<organism evidence="2 3">
    <name type="scientific">Penaeus vannamei</name>
    <name type="common">Whiteleg shrimp</name>
    <name type="synonym">Litopenaeus vannamei</name>
    <dbReference type="NCBI Taxonomy" id="6689"/>
    <lineage>
        <taxon>Eukaryota</taxon>
        <taxon>Metazoa</taxon>
        <taxon>Ecdysozoa</taxon>
        <taxon>Arthropoda</taxon>
        <taxon>Crustacea</taxon>
        <taxon>Multicrustacea</taxon>
        <taxon>Malacostraca</taxon>
        <taxon>Eumalacostraca</taxon>
        <taxon>Eucarida</taxon>
        <taxon>Decapoda</taxon>
        <taxon>Dendrobranchiata</taxon>
        <taxon>Penaeoidea</taxon>
        <taxon>Penaeidae</taxon>
        <taxon>Penaeus</taxon>
    </lineage>
</organism>
<dbReference type="PROSITE" id="PS50041">
    <property type="entry name" value="C_TYPE_LECTIN_2"/>
    <property type="match status" value="1"/>
</dbReference>
<reference evidence="2 3" key="2">
    <citation type="submission" date="2019-01" db="EMBL/GenBank/DDBJ databases">
        <title>The decoding of complex shrimp genome reveals the adaptation for benthos swimmer, frequently molting mechanism and breeding impact on genome.</title>
        <authorList>
            <person name="Sun Y."/>
            <person name="Gao Y."/>
            <person name="Yu Y."/>
        </authorList>
    </citation>
    <scope>NUCLEOTIDE SEQUENCE [LARGE SCALE GENOMIC DNA]</scope>
    <source>
        <tissue evidence="2">Muscle</tissue>
    </source>
</reference>
<evidence type="ECO:0000313" key="2">
    <source>
        <dbReference type="EMBL" id="ROT63782.1"/>
    </source>
</evidence>
<keyword evidence="3" id="KW-1185">Reference proteome</keyword>
<dbReference type="AlphaFoldDB" id="A0A3R7LT90"/>